<dbReference type="Pfam" id="PF09723">
    <property type="entry name" value="Zn_ribbon_8"/>
    <property type="match status" value="1"/>
</dbReference>
<dbReference type="PANTHER" id="PTHR34404:SF2">
    <property type="entry name" value="CONSERVED SERINE RICH PROTEIN"/>
    <property type="match status" value="1"/>
</dbReference>
<dbReference type="EMBL" id="AP021858">
    <property type="protein sequence ID" value="BBO22469.1"/>
    <property type="molecule type" value="Genomic_DNA"/>
</dbReference>
<dbReference type="SMART" id="SM00834">
    <property type="entry name" value="CxxC_CXXC_SSSS"/>
    <property type="match status" value="1"/>
</dbReference>
<dbReference type="AlphaFoldDB" id="A0A809R4L8"/>
<dbReference type="PANTHER" id="PTHR34404">
    <property type="entry name" value="REGULATORY PROTEIN, FMDB FAMILY"/>
    <property type="match status" value="1"/>
</dbReference>
<gene>
    <name evidence="3" type="ORF">NPRO_00640</name>
</gene>
<proteinExistence type="predicted"/>
<sequence length="87" mass="9166">MPTYVYECSSCQQVFEAEQRITDSPLSVCDCGSEGTVKRLIQPAGVVFKGSGFHINDYSSSTQPAQPEAPACSGEPASCPACSPESD</sequence>
<name>A0A809R4L8_9BACT</name>
<dbReference type="InterPro" id="IPR013429">
    <property type="entry name" value="Regulatory_FmdB_Zinc_ribbon"/>
</dbReference>
<evidence type="ECO:0000313" key="4">
    <source>
        <dbReference type="Proteomes" id="UP000662873"/>
    </source>
</evidence>
<evidence type="ECO:0000313" key="3">
    <source>
        <dbReference type="EMBL" id="BBO22469.1"/>
    </source>
</evidence>
<feature type="domain" description="Putative regulatory protein FmdB zinc ribbon" evidence="2">
    <location>
        <begin position="1"/>
        <end position="42"/>
    </location>
</feature>
<dbReference type="NCBIfam" id="TIGR02605">
    <property type="entry name" value="CxxC_CxxC_SSSS"/>
    <property type="match status" value="1"/>
</dbReference>
<feature type="region of interest" description="Disordered" evidence="1">
    <location>
        <begin position="59"/>
        <end position="87"/>
    </location>
</feature>
<dbReference type="KEGG" id="npy:NPRO_00640"/>
<evidence type="ECO:0000256" key="1">
    <source>
        <dbReference type="SAM" id="MobiDB-lite"/>
    </source>
</evidence>
<protein>
    <submittedName>
        <fullName evidence="3">Nucleic acid-binding protein, contains Zn-ribbon domain</fullName>
    </submittedName>
</protein>
<accession>A0A809R4L8</accession>
<organism evidence="3 4">
    <name type="scientific">Candidatus Nitrosymbiomonas proteolyticus</name>
    <dbReference type="NCBI Taxonomy" id="2608984"/>
    <lineage>
        <taxon>Bacteria</taxon>
        <taxon>Bacillati</taxon>
        <taxon>Armatimonadota</taxon>
        <taxon>Armatimonadota incertae sedis</taxon>
        <taxon>Candidatus Nitrosymbiomonas</taxon>
    </lineage>
</organism>
<evidence type="ECO:0000259" key="2">
    <source>
        <dbReference type="SMART" id="SM00834"/>
    </source>
</evidence>
<reference evidence="3" key="1">
    <citation type="journal article" name="DNA Res.">
        <title>The physiological potential of anammox bacteria as revealed by their core genome structure.</title>
        <authorList>
            <person name="Okubo T."/>
            <person name="Toyoda A."/>
            <person name="Fukuhara K."/>
            <person name="Uchiyama I."/>
            <person name="Harigaya Y."/>
            <person name="Kuroiwa M."/>
            <person name="Suzuki T."/>
            <person name="Murakami Y."/>
            <person name="Suwa Y."/>
            <person name="Takami H."/>
        </authorList>
    </citation>
    <scope>NUCLEOTIDE SEQUENCE</scope>
    <source>
        <strain evidence="3">317325-2</strain>
    </source>
</reference>
<dbReference type="Proteomes" id="UP000662873">
    <property type="component" value="Chromosome"/>
</dbReference>